<evidence type="ECO:0000313" key="1">
    <source>
        <dbReference type="Proteomes" id="UP000095286"/>
    </source>
</evidence>
<proteinExistence type="predicted"/>
<name>A0AC35U150_9BILA</name>
<accession>A0AC35U150</accession>
<organism evidence="1 2">
    <name type="scientific">Rhabditophanes sp. KR3021</name>
    <dbReference type="NCBI Taxonomy" id="114890"/>
    <lineage>
        <taxon>Eukaryota</taxon>
        <taxon>Metazoa</taxon>
        <taxon>Ecdysozoa</taxon>
        <taxon>Nematoda</taxon>
        <taxon>Chromadorea</taxon>
        <taxon>Rhabditida</taxon>
        <taxon>Tylenchina</taxon>
        <taxon>Panagrolaimomorpha</taxon>
        <taxon>Strongyloidoidea</taxon>
        <taxon>Alloionematidae</taxon>
        <taxon>Rhabditophanes</taxon>
    </lineage>
</organism>
<reference evidence="2" key="1">
    <citation type="submission" date="2016-11" db="UniProtKB">
        <authorList>
            <consortium name="WormBaseParasite"/>
        </authorList>
    </citation>
    <scope>IDENTIFICATION</scope>
    <source>
        <strain evidence="2">KR3021</strain>
    </source>
</reference>
<sequence length="297" mass="33276">MGIANYNKVNGLKAKASKTSLKDKSFESCLDFKSPQCPTCLAGPSLATPIRNHVLDEVIKYAVKLEQIQKSLMKQDTKNFHYDQRFNNSGAISPAPSVLSSGYGHSEESDHYQSCDSRSLNDTGDESTFKIQDFKVLVIGGDKTGKTELVETQLLNDAFYGTNPDTDTTICLENLVEANNYCDLSAKYMLQLIDSTNYEKDLDKVDGVALVYSVTNRYSLLEAHHYYCMIMEKKGINIPMVLIGLKSDADNRRVVCYNEGMVFAKELNLPFHEISSRQNVGLTEAFSSLIEVYDRMM</sequence>
<protein>
    <submittedName>
        <fullName evidence="2">Ras family protein</fullName>
    </submittedName>
</protein>
<dbReference type="Proteomes" id="UP000095286">
    <property type="component" value="Unplaced"/>
</dbReference>
<dbReference type="WBParaSite" id="RSKR_0000651700.1">
    <property type="protein sequence ID" value="RSKR_0000651700.1"/>
    <property type="gene ID" value="RSKR_0000651700"/>
</dbReference>
<evidence type="ECO:0000313" key="2">
    <source>
        <dbReference type="WBParaSite" id="RSKR_0000651700.1"/>
    </source>
</evidence>